<evidence type="ECO:0000259" key="1">
    <source>
        <dbReference type="Pfam" id="PF07735"/>
    </source>
</evidence>
<dbReference type="Pfam" id="PF07735">
    <property type="entry name" value="FBA_2"/>
    <property type="match status" value="1"/>
</dbReference>
<gene>
    <name evidence="2" type="ORF">L3Y34_006348</name>
</gene>
<reference evidence="2 3" key="1">
    <citation type="submission" date="2022-02" db="EMBL/GenBank/DDBJ databases">
        <title>Chromosome-level reference genomes for two strains of Caenorhabditis briggsae: an improved platform for comparative genomics.</title>
        <authorList>
            <person name="Stevens L."/>
            <person name="Andersen E.C."/>
        </authorList>
    </citation>
    <scope>NUCLEOTIDE SEQUENCE [LARGE SCALE GENOMIC DNA]</scope>
    <source>
        <strain evidence="2">QX1410_ONT</strain>
        <tissue evidence="2">Whole-organism</tissue>
    </source>
</reference>
<evidence type="ECO:0000313" key="3">
    <source>
        <dbReference type="Proteomes" id="UP000827892"/>
    </source>
</evidence>
<name>A0AAE8ZXB4_CAEBR</name>
<dbReference type="AlphaFoldDB" id="A0AAE8ZXB4"/>
<dbReference type="InterPro" id="IPR053222">
    <property type="entry name" value="Zygotic_Embryogenesis-Asso"/>
</dbReference>
<feature type="domain" description="Sdz-33 F-box" evidence="1">
    <location>
        <begin position="126"/>
        <end position="191"/>
    </location>
</feature>
<sequence length="243" mass="28688">MVAKNVQQEDTLISFRFFHTYIEISHIHGIESWRKQDSEERSQSDWLAHLLSIFNKPIIQQLEIGTINHIIYLDAIKNLITKCKILKICENCSDDLAKIAVIKLSAITLEKVETYKNRFVSGNYISDILTYNLKSLHLNNSMNQYEVNFEDLLSANIRRLSVHTAIITDKELNQFVQVWMKSSDKFYRLQRVYLSVSKELSRKEILRGIRYKNVDNKQRVNRDDMKELIMDIGLKYLILEFPR</sequence>
<organism evidence="2 3">
    <name type="scientific">Caenorhabditis briggsae</name>
    <dbReference type="NCBI Taxonomy" id="6238"/>
    <lineage>
        <taxon>Eukaryota</taxon>
        <taxon>Metazoa</taxon>
        <taxon>Ecdysozoa</taxon>
        <taxon>Nematoda</taxon>
        <taxon>Chromadorea</taxon>
        <taxon>Rhabditida</taxon>
        <taxon>Rhabditina</taxon>
        <taxon>Rhabditomorpha</taxon>
        <taxon>Rhabditoidea</taxon>
        <taxon>Rhabditidae</taxon>
        <taxon>Peloderinae</taxon>
        <taxon>Caenorhabditis</taxon>
    </lineage>
</organism>
<dbReference type="InterPro" id="IPR012885">
    <property type="entry name" value="F-box_Sdz-33"/>
</dbReference>
<evidence type="ECO:0000313" key="2">
    <source>
        <dbReference type="EMBL" id="ULT86580.1"/>
    </source>
</evidence>
<proteinExistence type="predicted"/>
<dbReference type="PANTHER" id="PTHR22899">
    <property type="entry name" value="CYCLIN-RELATED F-BOX FAMILY"/>
    <property type="match status" value="1"/>
</dbReference>
<protein>
    <recommendedName>
        <fullName evidence="1">Sdz-33 F-box domain-containing protein</fullName>
    </recommendedName>
</protein>
<accession>A0AAE8ZXB4</accession>
<dbReference type="PANTHER" id="PTHR22899:SF0">
    <property type="entry name" value="F-BOX ASSOCIATED DOMAIN-CONTAINING PROTEIN-RELATED"/>
    <property type="match status" value="1"/>
</dbReference>
<dbReference type="EMBL" id="CP090895">
    <property type="protein sequence ID" value="ULT86580.1"/>
    <property type="molecule type" value="Genomic_DNA"/>
</dbReference>
<dbReference type="Proteomes" id="UP000827892">
    <property type="component" value="Chromosome V"/>
</dbReference>